<dbReference type="Proteomes" id="UP001234495">
    <property type="component" value="Unassembled WGS sequence"/>
</dbReference>
<organism evidence="1 2">
    <name type="scientific">Metabacillus malikii</name>
    <dbReference type="NCBI Taxonomy" id="1504265"/>
    <lineage>
        <taxon>Bacteria</taxon>
        <taxon>Bacillati</taxon>
        <taxon>Bacillota</taxon>
        <taxon>Bacilli</taxon>
        <taxon>Bacillales</taxon>
        <taxon>Bacillaceae</taxon>
        <taxon>Metabacillus</taxon>
    </lineage>
</organism>
<name>A0ABT9ZHF1_9BACI</name>
<evidence type="ECO:0000313" key="1">
    <source>
        <dbReference type="EMBL" id="MDQ0231405.1"/>
    </source>
</evidence>
<comment type="caution">
    <text evidence="1">The sequence shown here is derived from an EMBL/GenBank/DDBJ whole genome shotgun (WGS) entry which is preliminary data.</text>
</comment>
<evidence type="ECO:0000313" key="2">
    <source>
        <dbReference type="Proteomes" id="UP001234495"/>
    </source>
</evidence>
<accession>A0ABT9ZHF1</accession>
<gene>
    <name evidence="1" type="ORF">J2S19_002688</name>
</gene>
<reference evidence="1 2" key="1">
    <citation type="submission" date="2023-07" db="EMBL/GenBank/DDBJ databases">
        <title>Genomic Encyclopedia of Type Strains, Phase IV (KMG-IV): sequencing the most valuable type-strain genomes for metagenomic binning, comparative biology and taxonomic classification.</title>
        <authorList>
            <person name="Goeker M."/>
        </authorList>
    </citation>
    <scope>NUCLEOTIDE SEQUENCE [LARGE SCALE GENOMIC DNA]</scope>
    <source>
        <strain evidence="1 2">DSM 29005</strain>
    </source>
</reference>
<proteinExistence type="predicted"/>
<sequence>MLNKRQTVIFAIIFVYLCSIGTAYAFVGKVDEPKEHVPQREIKREFKKLPSEAFYEAPELQKSNSES</sequence>
<protein>
    <submittedName>
        <fullName evidence="1">Uncharacterized protein</fullName>
    </submittedName>
</protein>
<keyword evidence="2" id="KW-1185">Reference proteome</keyword>
<dbReference type="RefSeq" id="WP_307342308.1">
    <property type="nucleotide sequence ID" value="NZ_JAUSUD010000012.1"/>
</dbReference>
<dbReference type="EMBL" id="JAUSUD010000012">
    <property type="protein sequence ID" value="MDQ0231405.1"/>
    <property type="molecule type" value="Genomic_DNA"/>
</dbReference>